<dbReference type="STRING" id="86416.Clopa_3419"/>
<dbReference type="HOGENOM" id="CLU_033063_0_0_9"/>
<feature type="transmembrane region" description="Helical" evidence="1">
    <location>
        <begin position="211"/>
        <end position="233"/>
    </location>
</feature>
<evidence type="ECO:0000313" key="2">
    <source>
        <dbReference type="EMBL" id="AGK98213.1"/>
    </source>
</evidence>
<keyword evidence="1" id="KW-0472">Membrane</keyword>
<name>R4K6N2_CLOPA</name>
<feature type="transmembrane region" description="Helical" evidence="1">
    <location>
        <begin position="286"/>
        <end position="309"/>
    </location>
</feature>
<dbReference type="AlphaFoldDB" id="R4K6N2"/>
<accession>R4K6N2</accession>
<protein>
    <recommendedName>
        <fullName evidence="4">Glycosyltransferase RgtA/B/C/D-like domain-containing protein</fullName>
    </recommendedName>
</protein>
<dbReference type="Proteomes" id="UP000013523">
    <property type="component" value="Chromosome"/>
</dbReference>
<feature type="transmembrane region" description="Helical" evidence="1">
    <location>
        <begin position="177"/>
        <end position="205"/>
    </location>
</feature>
<dbReference type="RefSeq" id="WP_015616498.1">
    <property type="nucleotide sequence ID" value="NC_021182.1"/>
</dbReference>
<dbReference type="KEGG" id="cpas:Clopa_3419"/>
<evidence type="ECO:0000313" key="3">
    <source>
        <dbReference type="Proteomes" id="UP000013523"/>
    </source>
</evidence>
<keyword evidence="3" id="KW-1185">Reference proteome</keyword>
<keyword evidence="1" id="KW-0812">Transmembrane</keyword>
<organism evidence="2 3">
    <name type="scientific">Clostridium pasteurianum BC1</name>
    <dbReference type="NCBI Taxonomy" id="86416"/>
    <lineage>
        <taxon>Bacteria</taxon>
        <taxon>Bacillati</taxon>
        <taxon>Bacillota</taxon>
        <taxon>Clostridia</taxon>
        <taxon>Eubacteriales</taxon>
        <taxon>Clostridiaceae</taxon>
        <taxon>Clostridium</taxon>
    </lineage>
</organism>
<gene>
    <name evidence="2" type="ORF">Clopa_3419</name>
</gene>
<dbReference type="eggNOG" id="COG1287">
    <property type="taxonomic scope" value="Bacteria"/>
</dbReference>
<keyword evidence="1" id="KW-1133">Transmembrane helix</keyword>
<feature type="transmembrane region" description="Helical" evidence="1">
    <location>
        <begin position="132"/>
        <end position="147"/>
    </location>
</feature>
<feature type="transmembrane region" description="Helical" evidence="1">
    <location>
        <begin position="94"/>
        <end position="120"/>
    </location>
</feature>
<dbReference type="OrthoDB" id="9786218at2"/>
<evidence type="ECO:0008006" key="4">
    <source>
        <dbReference type="Google" id="ProtNLM"/>
    </source>
</evidence>
<feature type="transmembrane region" description="Helical" evidence="1">
    <location>
        <begin position="345"/>
        <end position="365"/>
    </location>
</feature>
<feature type="transmembrane region" description="Helical" evidence="1">
    <location>
        <begin position="254"/>
        <end position="274"/>
    </location>
</feature>
<sequence>MESIEKKTWFTMVNEFIHKYEECIFNFFFLLCLFIAFIYGISFKIMNDGFWHIKVGEYIIKNRTIPYHDIFSWYGMSKNLQWTSHEWLFGVLSYLIYSIHGFLSAAIFMGIMNTLISFMLYKLLEIRSKSKWIALICMGSYIIMFGSEVSLAFRPIIVSLLLIPVTCILLEKNRYIAAIFVVILGINFHGGVYPIYIIVFAYYTLFKNYKYFAAVLVGVFVNPYTYGIYLYTIRSMSEMHLQKQYINEWKVTQIYDLKFSLAIIIFIVFIYILGKVKLKDILFSGSFIILSISAVRQIIFLPILALPIISPYIKPALNEFIERYIVHNEIIEYIKSKIGFFKGTLIKSIIIIAIELAIIIPNGSYCYDFFKNGMKIFRISASDCPVQAVDYINKHPEIKYSHLLSHYNDSQYLIFRGIPTFVDSRADLFLPSFNKDTNAFYDFMHAFIDLYDPQDLINKYNIKYILVNKSYSIYGILNGYKNLSVVYEDSNYCIFKVDYFIGNIY</sequence>
<dbReference type="PATRIC" id="fig|86416.3.peg.3413"/>
<feature type="transmembrane region" description="Helical" evidence="1">
    <location>
        <begin position="153"/>
        <end position="170"/>
    </location>
</feature>
<reference evidence="2 3" key="1">
    <citation type="submission" date="2012-01" db="EMBL/GenBank/DDBJ databases">
        <title>Complete sequence of chromosome of Clostridium pasteurianum BC1.</title>
        <authorList>
            <consortium name="US DOE Joint Genome Institute"/>
            <person name="Lucas S."/>
            <person name="Han J."/>
            <person name="Lapidus A."/>
            <person name="Cheng J.-F."/>
            <person name="Goodwin L."/>
            <person name="Pitluck S."/>
            <person name="Peters L."/>
            <person name="Mikhailova N."/>
            <person name="Teshima H."/>
            <person name="Detter J.C."/>
            <person name="Han C."/>
            <person name="Tapia R."/>
            <person name="Land M."/>
            <person name="Hauser L."/>
            <person name="Kyrpides N."/>
            <person name="Ivanova N."/>
            <person name="Pagani I."/>
            <person name="Dunn J."/>
            <person name="Taghavi S."/>
            <person name="Francis A."/>
            <person name="van der Lelie D."/>
            <person name="Woyke T."/>
        </authorList>
    </citation>
    <scope>NUCLEOTIDE SEQUENCE [LARGE SCALE GENOMIC DNA]</scope>
    <source>
        <strain evidence="2 3">BC1</strain>
    </source>
</reference>
<proteinExistence type="predicted"/>
<evidence type="ECO:0000256" key="1">
    <source>
        <dbReference type="SAM" id="Phobius"/>
    </source>
</evidence>
<feature type="transmembrane region" description="Helical" evidence="1">
    <location>
        <begin position="23"/>
        <end position="41"/>
    </location>
</feature>
<dbReference type="EMBL" id="CP003261">
    <property type="protein sequence ID" value="AGK98213.1"/>
    <property type="molecule type" value="Genomic_DNA"/>
</dbReference>